<organism evidence="4 5">
    <name type="scientific">Pampusana beccarii</name>
    <name type="common">Western bronze ground-dove</name>
    <dbReference type="NCBI Taxonomy" id="2953425"/>
    <lineage>
        <taxon>Eukaryota</taxon>
        <taxon>Metazoa</taxon>
        <taxon>Chordata</taxon>
        <taxon>Craniata</taxon>
        <taxon>Vertebrata</taxon>
        <taxon>Euteleostomi</taxon>
        <taxon>Archelosauria</taxon>
        <taxon>Archosauria</taxon>
        <taxon>Dinosauria</taxon>
        <taxon>Saurischia</taxon>
        <taxon>Theropoda</taxon>
        <taxon>Coelurosauria</taxon>
        <taxon>Aves</taxon>
        <taxon>Neognathae</taxon>
        <taxon>Neoaves</taxon>
        <taxon>Columbimorphae</taxon>
        <taxon>Columbiformes</taxon>
        <taxon>Columbidae</taxon>
        <taxon>Pampusana</taxon>
    </lineage>
</organism>
<dbReference type="InterPro" id="IPR053311">
    <property type="entry name" value="Mucosal_Integrity_Assoc"/>
</dbReference>
<dbReference type="InterPro" id="IPR000742">
    <property type="entry name" value="EGF"/>
</dbReference>
<dbReference type="SMART" id="SM00200">
    <property type="entry name" value="SEA"/>
    <property type="match status" value="1"/>
</dbReference>
<dbReference type="GO" id="GO:0071944">
    <property type="term" value="C:cell periphery"/>
    <property type="evidence" value="ECO:0007669"/>
    <property type="project" value="UniProtKB-ARBA"/>
</dbReference>
<dbReference type="PANTHER" id="PTHR37999">
    <property type="entry name" value="MUCIN-17"/>
    <property type="match status" value="1"/>
</dbReference>
<sequence>PCQNGGHWTGTGCLCPPNVDGARCQFGASTINITAELGPSVMLLARVTNRKFSGDMRDASSVAYRSFVDEFSRTMDRIYRNVSGYRGTRVLSLTRGSVVVNYKVLLHPPAGDPNLAHRALELLEAANTAAQPQNCSRSAAVGTPWGAVGRRGARDGQVGSHLTHLGGSSPPAPELCRKYAPANFSRYYYPYRTQSSFLCVTNCTLNVPGSIDCNRG</sequence>
<dbReference type="SUPFAM" id="SSF82671">
    <property type="entry name" value="SEA domain"/>
    <property type="match status" value="1"/>
</dbReference>
<feature type="disulfide bond" evidence="1">
    <location>
        <begin position="15"/>
        <end position="24"/>
    </location>
</feature>
<gene>
    <name evidence="4" type="primary">Muc3b</name>
    <name evidence="4" type="ORF">ALOBEC_R15814</name>
</gene>
<keyword evidence="1" id="KW-0245">EGF-like domain</keyword>
<dbReference type="EMBL" id="VWYH01004756">
    <property type="protein sequence ID" value="NXW87623.1"/>
    <property type="molecule type" value="Genomic_DNA"/>
</dbReference>
<dbReference type="AlphaFoldDB" id="A0A7L4FNI2"/>
<evidence type="ECO:0000259" key="2">
    <source>
        <dbReference type="PROSITE" id="PS50024"/>
    </source>
</evidence>
<keyword evidence="5" id="KW-1185">Reference proteome</keyword>
<dbReference type="Proteomes" id="UP000541332">
    <property type="component" value="Unassembled WGS sequence"/>
</dbReference>
<dbReference type="Gene3D" id="3.30.70.960">
    <property type="entry name" value="SEA domain"/>
    <property type="match status" value="1"/>
</dbReference>
<evidence type="ECO:0000313" key="5">
    <source>
        <dbReference type="Proteomes" id="UP000541332"/>
    </source>
</evidence>
<protein>
    <submittedName>
        <fullName evidence="4">MUC3B protein</fullName>
    </submittedName>
</protein>
<feature type="non-terminal residue" evidence="4">
    <location>
        <position position="216"/>
    </location>
</feature>
<dbReference type="PROSITE" id="PS50026">
    <property type="entry name" value="EGF_3"/>
    <property type="match status" value="1"/>
</dbReference>
<comment type="caution">
    <text evidence="4">The sequence shown here is derived from an EMBL/GenBank/DDBJ whole genome shotgun (WGS) entry which is preliminary data.</text>
</comment>
<name>A0A7L4FNI2_9COLU</name>
<evidence type="ECO:0000256" key="1">
    <source>
        <dbReference type="PROSITE-ProRule" id="PRU00076"/>
    </source>
</evidence>
<dbReference type="OrthoDB" id="7493297at2759"/>
<dbReference type="PROSITE" id="PS50024">
    <property type="entry name" value="SEA"/>
    <property type="match status" value="1"/>
</dbReference>
<dbReference type="Pfam" id="PF01390">
    <property type="entry name" value="SEA"/>
    <property type="match status" value="1"/>
</dbReference>
<dbReference type="InterPro" id="IPR036364">
    <property type="entry name" value="SEA_dom_sf"/>
</dbReference>
<reference evidence="4 5" key="1">
    <citation type="submission" date="2020-02" db="EMBL/GenBank/DDBJ databases">
        <title>Bird 10,000 Genomes (B10K) Project - Family phase.</title>
        <authorList>
            <person name="Zhang G."/>
        </authorList>
    </citation>
    <scope>NUCLEOTIDE SEQUENCE [LARGE SCALE GENOMIC DNA]</scope>
    <source>
        <strain evidence="4">B10K-DU-006-06</strain>
    </source>
</reference>
<dbReference type="InterPro" id="IPR000082">
    <property type="entry name" value="SEA_dom"/>
</dbReference>
<proteinExistence type="predicted"/>
<feature type="domain" description="SEA" evidence="2">
    <location>
        <begin position="37"/>
        <end position="147"/>
    </location>
</feature>
<feature type="domain" description="EGF-like" evidence="3">
    <location>
        <begin position="1"/>
        <end position="25"/>
    </location>
</feature>
<feature type="non-terminal residue" evidence="4">
    <location>
        <position position="1"/>
    </location>
</feature>
<evidence type="ECO:0000313" key="4">
    <source>
        <dbReference type="EMBL" id="NXW87623.1"/>
    </source>
</evidence>
<dbReference type="PROSITE" id="PS00022">
    <property type="entry name" value="EGF_1"/>
    <property type="match status" value="1"/>
</dbReference>
<keyword evidence="1" id="KW-1015">Disulfide bond</keyword>
<comment type="caution">
    <text evidence="1">Lacks conserved residue(s) required for the propagation of feature annotation.</text>
</comment>
<evidence type="ECO:0000259" key="3">
    <source>
        <dbReference type="PROSITE" id="PS50026"/>
    </source>
</evidence>
<dbReference type="PANTHER" id="PTHR37999:SF2">
    <property type="entry name" value="MUCIN-17"/>
    <property type="match status" value="1"/>
</dbReference>
<accession>A0A7L4FNI2</accession>